<keyword evidence="2" id="KW-1185">Reference proteome</keyword>
<sequence>MVKHNHTMLHNLLLIQVRPDSHQREVGPIPRLSELLAQINHAYQQRSNFVNLNSPVAWATRPVRV</sequence>
<dbReference type="AlphaFoldDB" id="A0A0L6UE71"/>
<dbReference type="VEuPathDB" id="FungiDB:VP01_7531g2"/>
<dbReference type="EMBL" id="LAVV01012974">
    <property type="protein sequence ID" value="KNZ46125.1"/>
    <property type="molecule type" value="Genomic_DNA"/>
</dbReference>
<evidence type="ECO:0000313" key="1">
    <source>
        <dbReference type="EMBL" id="KNZ46125.1"/>
    </source>
</evidence>
<reference evidence="1 2" key="1">
    <citation type="submission" date="2015-08" db="EMBL/GenBank/DDBJ databases">
        <title>Next Generation Sequencing and Analysis of the Genome of Puccinia sorghi L Schw, the Causal Agent of Maize Common Rust.</title>
        <authorList>
            <person name="Rochi L."/>
            <person name="Burguener G."/>
            <person name="Darino M."/>
            <person name="Turjanski A."/>
            <person name="Kreff E."/>
            <person name="Dieguez M.J."/>
            <person name="Sacco F."/>
        </authorList>
    </citation>
    <scope>NUCLEOTIDE SEQUENCE [LARGE SCALE GENOMIC DNA]</scope>
    <source>
        <strain evidence="1 2">RO10H11247</strain>
    </source>
</reference>
<organism evidence="1 2">
    <name type="scientific">Puccinia sorghi</name>
    <dbReference type="NCBI Taxonomy" id="27349"/>
    <lineage>
        <taxon>Eukaryota</taxon>
        <taxon>Fungi</taxon>
        <taxon>Dikarya</taxon>
        <taxon>Basidiomycota</taxon>
        <taxon>Pucciniomycotina</taxon>
        <taxon>Pucciniomycetes</taxon>
        <taxon>Pucciniales</taxon>
        <taxon>Pucciniaceae</taxon>
        <taxon>Puccinia</taxon>
    </lineage>
</organism>
<proteinExistence type="predicted"/>
<protein>
    <submittedName>
        <fullName evidence="1">Uncharacterized protein</fullName>
    </submittedName>
</protein>
<gene>
    <name evidence="1" type="ORF">VP01_7531g2</name>
</gene>
<dbReference type="Proteomes" id="UP000037035">
    <property type="component" value="Unassembled WGS sequence"/>
</dbReference>
<accession>A0A0L6UE71</accession>
<evidence type="ECO:0000313" key="2">
    <source>
        <dbReference type="Proteomes" id="UP000037035"/>
    </source>
</evidence>
<name>A0A0L6UE71_9BASI</name>
<dbReference type="OrthoDB" id="10584786at2759"/>
<comment type="caution">
    <text evidence="1">The sequence shown here is derived from an EMBL/GenBank/DDBJ whole genome shotgun (WGS) entry which is preliminary data.</text>
</comment>